<evidence type="ECO:0000256" key="4">
    <source>
        <dbReference type="ARBA" id="ARBA00023157"/>
    </source>
</evidence>
<dbReference type="SUPFAM" id="SSF52833">
    <property type="entry name" value="Thioredoxin-like"/>
    <property type="match status" value="1"/>
</dbReference>
<evidence type="ECO:0000256" key="1">
    <source>
        <dbReference type="ARBA" id="ARBA00008987"/>
    </source>
</evidence>
<dbReference type="RefSeq" id="WP_133741100.1">
    <property type="nucleotide sequence ID" value="NZ_SNYN01000005.1"/>
</dbReference>
<dbReference type="PROSITE" id="PS51352">
    <property type="entry name" value="THIOREDOXIN_2"/>
    <property type="match status" value="1"/>
</dbReference>
<keyword evidence="4" id="KW-1015">Disulfide bond</keyword>
<feature type="domain" description="Thioredoxin" evidence="8">
    <location>
        <begin position="1"/>
        <end position="107"/>
    </location>
</feature>
<dbReference type="InterPro" id="IPR017937">
    <property type="entry name" value="Thioredoxin_CS"/>
</dbReference>
<evidence type="ECO:0000256" key="6">
    <source>
        <dbReference type="NCBIfam" id="TIGR01068"/>
    </source>
</evidence>
<dbReference type="PRINTS" id="PR00421">
    <property type="entry name" value="THIOREDOXIN"/>
</dbReference>
<dbReference type="EMBL" id="SNYN01000005">
    <property type="protein sequence ID" value="TDQ52985.1"/>
    <property type="molecule type" value="Genomic_DNA"/>
</dbReference>
<dbReference type="PROSITE" id="PS00194">
    <property type="entry name" value="THIOREDOXIN_1"/>
    <property type="match status" value="1"/>
</dbReference>
<evidence type="ECO:0000256" key="3">
    <source>
        <dbReference type="ARBA" id="ARBA00022982"/>
    </source>
</evidence>
<name>A0A4R6UZZ4_9ACTN</name>
<evidence type="ECO:0000256" key="7">
    <source>
        <dbReference type="SAM" id="MobiDB-lite"/>
    </source>
</evidence>
<dbReference type="InterPro" id="IPR005746">
    <property type="entry name" value="Thioredoxin"/>
</dbReference>
<keyword evidence="2" id="KW-0813">Transport</keyword>
<evidence type="ECO:0000313" key="10">
    <source>
        <dbReference type="Proteomes" id="UP000295281"/>
    </source>
</evidence>
<feature type="region of interest" description="Disordered" evidence="7">
    <location>
        <begin position="114"/>
        <end position="144"/>
    </location>
</feature>
<dbReference type="FunFam" id="3.40.30.10:FF:000001">
    <property type="entry name" value="Thioredoxin"/>
    <property type="match status" value="1"/>
</dbReference>
<dbReference type="CDD" id="cd02947">
    <property type="entry name" value="TRX_family"/>
    <property type="match status" value="1"/>
</dbReference>
<organism evidence="9 10">
    <name type="scientific">Actinorugispora endophytica</name>
    <dbReference type="NCBI Taxonomy" id="1605990"/>
    <lineage>
        <taxon>Bacteria</taxon>
        <taxon>Bacillati</taxon>
        <taxon>Actinomycetota</taxon>
        <taxon>Actinomycetes</taxon>
        <taxon>Streptosporangiales</taxon>
        <taxon>Nocardiopsidaceae</taxon>
        <taxon>Actinorugispora</taxon>
    </lineage>
</organism>
<proteinExistence type="inferred from homology"/>
<reference evidence="9 10" key="1">
    <citation type="submission" date="2019-03" db="EMBL/GenBank/DDBJ databases">
        <title>Genomic Encyclopedia of Type Strains, Phase IV (KMG-IV): sequencing the most valuable type-strain genomes for metagenomic binning, comparative biology and taxonomic classification.</title>
        <authorList>
            <person name="Goeker M."/>
        </authorList>
    </citation>
    <scope>NUCLEOTIDE SEQUENCE [LARGE SCALE GENOMIC DNA]</scope>
    <source>
        <strain evidence="9 10">DSM 46770</strain>
    </source>
</reference>
<comment type="similarity">
    <text evidence="1">Belongs to the thioredoxin family.</text>
</comment>
<evidence type="ECO:0000256" key="5">
    <source>
        <dbReference type="ARBA" id="ARBA00023284"/>
    </source>
</evidence>
<dbReference type="PANTHER" id="PTHR45663:SF40">
    <property type="entry name" value="THIOREDOXIN 2"/>
    <property type="match status" value="1"/>
</dbReference>
<keyword evidence="10" id="KW-1185">Reference proteome</keyword>
<protein>
    <recommendedName>
        <fullName evidence="6">Thioredoxin</fullName>
    </recommendedName>
</protein>
<dbReference type="PANTHER" id="PTHR45663">
    <property type="entry name" value="GEO12009P1"/>
    <property type="match status" value="1"/>
</dbReference>
<dbReference type="Gene3D" id="3.40.30.10">
    <property type="entry name" value="Glutaredoxin"/>
    <property type="match status" value="1"/>
</dbReference>
<feature type="compositionally biased region" description="Polar residues" evidence="7">
    <location>
        <begin position="114"/>
        <end position="124"/>
    </location>
</feature>
<dbReference type="NCBIfam" id="TIGR01068">
    <property type="entry name" value="thioredoxin"/>
    <property type="match status" value="1"/>
</dbReference>
<evidence type="ECO:0000313" key="9">
    <source>
        <dbReference type="EMBL" id="TDQ52985.1"/>
    </source>
</evidence>
<keyword evidence="5" id="KW-0676">Redox-active center</keyword>
<dbReference type="Pfam" id="PF00085">
    <property type="entry name" value="Thioredoxin"/>
    <property type="match status" value="1"/>
</dbReference>
<dbReference type="Proteomes" id="UP000295281">
    <property type="component" value="Unassembled WGS sequence"/>
</dbReference>
<keyword evidence="3" id="KW-0249">Electron transport</keyword>
<comment type="caution">
    <text evidence="9">The sequence shown here is derived from an EMBL/GenBank/DDBJ whole genome shotgun (WGS) entry which is preliminary data.</text>
</comment>
<gene>
    <name evidence="9" type="ORF">EV190_105102</name>
</gene>
<dbReference type="OrthoDB" id="9790390at2"/>
<dbReference type="InterPro" id="IPR013766">
    <property type="entry name" value="Thioredoxin_domain"/>
</dbReference>
<sequence>MASTELTRSNFQRTAAGSKVLLVDFWADWCGPCRAFAPVFERVAEKHRNGDVVFGKVDIDAQPELADAFQVTGIPTLMVIRDGAVVHTQMGALPERGLEELIGAVTGQKAVTWSDPTPLRTATDSARAGGGPAEKSAPGPDRGF</sequence>
<dbReference type="GO" id="GO:0015035">
    <property type="term" value="F:protein-disulfide reductase activity"/>
    <property type="evidence" value="ECO:0007669"/>
    <property type="project" value="UniProtKB-UniRule"/>
</dbReference>
<evidence type="ECO:0000256" key="2">
    <source>
        <dbReference type="ARBA" id="ARBA00022448"/>
    </source>
</evidence>
<accession>A0A4R6UZZ4</accession>
<evidence type="ECO:0000259" key="8">
    <source>
        <dbReference type="PROSITE" id="PS51352"/>
    </source>
</evidence>
<dbReference type="AlphaFoldDB" id="A0A4R6UZZ4"/>
<dbReference type="GO" id="GO:0005829">
    <property type="term" value="C:cytosol"/>
    <property type="evidence" value="ECO:0007669"/>
    <property type="project" value="TreeGrafter"/>
</dbReference>
<dbReference type="InterPro" id="IPR036249">
    <property type="entry name" value="Thioredoxin-like_sf"/>
</dbReference>